<evidence type="ECO:0000313" key="3">
    <source>
        <dbReference type="Proteomes" id="UP000683000"/>
    </source>
</evidence>
<dbReference type="InterPro" id="IPR006073">
    <property type="entry name" value="GTP-bd"/>
</dbReference>
<dbReference type="PROSITE" id="PS00675">
    <property type="entry name" value="SIGMA54_INTERACT_1"/>
    <property type="match status" value="1"/>
</dbReference>
<feature type="domain" description="G" evidence="1">
    <location>
        <begin position="39"/>
        <end position="163"/>
    </location>
</feature>
<dbReference type="Proteomes" id="UP000683000">
    <property type="component" value="Unassembled WGS sequence"/>
</dbReference>
<reference evidence="2" key="1">
    <citation type="submission" date="2021-03" db="EMBL/GenBank/DDBJ databases">
        <title>Evolutionary innovations through gain and loss of genes in the ectomycorrhizal Boletales.</title>
        <authorList>
            <person name="Wu G."/>
            <person name="Miyauchi S."/>
            <person name="Morin E."/>
            <person name="Yang Z.-L."/>
            <person name="Xu J."/>
            <person name="Martin F.M."/>
        </authorList>
    </citation>
    <scope>NUCLEOTIDE SEQUENCE</scope>
    <source>
        <strain evidence="2">BR01</strain>
    </source>
</reference>
<dbReference type="Pfam" id="PF01926">
    <property type="entry name" value="MMR_HSR1"/>
    <property type="match status" value="1"/>
</dbReference>
<dbReference type="Gene3D" id="3.40.50.300">
    <property type="entry name" value="P-loop containing nucleotide triphosphate hydrolases"/>
    <property type="match status" value="1"/>
</dbReference>
<dbReference type="GO" id="GO:0005525">
    <property type="term" value="F:GTP binding"/>
    <property type="evidence" value="ECO:0007669"/>
    <property type="project" value="InterPro"/>
</dbReference>
<dbReference type="SUPFAM" id="SSF52540">
    <property type="entry name" value="P-loop containing nucleoside triphosphate hydrolases"/>
    <property type="match status" value="1"/>
</dbReference>
<sequence>MNLYAVARGKMRAFTNLKNRSLLSIYDPPPAYDSQPCNVIIFGETGVGKSSVVNLIAGDKRAKTSPDAGACTFASNPYHIVLQSNRPFCIWDTVGLNEPEISHDNYLRAVKQAYKLVKELERSGGVHLLLLCMRGRITKSVQQNYRLFAKVLCERKVPLCVVVTNLENELCMDEWWSANKEAFEQYSISADGHACITATPGVGDIFRDRYEESRERMCRLLLDAELKLSNEGWKKDMRTWLTDLLGKMTEMLPLRHRRAGHPTHQEIMEKLVNECGFSKRDATAIAASIGQIRDHTPGGDDGLA</sequence>
<dbReference type="OrthoDB" id="8954335at2759"/>
<proteinExistence type="predicted"/>
<keyword evidence="3" id="KW-1185">Reference proteome</keyword>
<evidence type="ECO:0000313" key="2">
    <source>
        <dbReference type="EMBL" id="KAG6375558.1"/>
    </source>
</evidence>
<dbReference type="AlphaFoldDB" id="A0A8I3A9U5"/>
<gene>
    <name evidence="2" type="ORF">JVT61DRAFT_3122</name>
</gene>
<comment type="caution">
    <text evidence="2">The sequence shown here is derived from an EMBL/GenBank/DDBJ whole genome shotgun (WGS) entry which is preliminary data.</text>
</comment>
<dbReference type="GO" id="GO:0016787">
    <property type="term" value="F:hydrolase activity"/>
    <property type="evidence" value="ECO:0007669"/>
    <property type="project" value="UniProtKB-KW"/>
</dbReference>
<dbReference type="EMBL" id="JAGFBS010000014">
    <property type="protein sequence ID" value="KAG6375558.1"/>
    <property type="molecule type" value="Genomic_DNA"/>
</dbReference>
<organism evidence="2 3">
    <name type="scientific">Boletus reticuloceps</name>
    <dbReference type="NCBI Taxonomy" id="495285"/>
    <lineage>
        <taxon>Eukaryota</taxon>
        <taxon>Fungi</taxon>
        <taxon>Dikarya</taxon>
        <taxon>Basidiomycota</taxon>
        <taxon>Agaricomycotina</taxon>
        <taxon>Agaricomycetes</taxon>
        <taxon>Agaricomycetidae</taxon>
        <taxon>Boletales</taxon>
        <taxon>Boletineae</taxon>
        <taxon>Boletaceae</taxon>
        <taxon>Boletoideae</taxon>
        <taxon>Boletus</taxon>
    </lineage>
</organism>
<dbReference type="CDD" id="cd00882">
    <property type="entry name" value="Ras_like_GTPase"/>
    <property type="match status" value="1"/>
</dbReference>
<evidence type="ECO:0000259" key="1">
    <source>
        <dbReference type="Pfam" id="PF01926"/>
    </source>
</evidence>
<protein>
    <submittedName>
        <fullName evidence="2">P-loop containing nucleoside triphosphate hydrolase protein</fullName>
    </submittedName>
</protein>
<accession>A0A8I3A9U5</accession>
<dbReference type="InterPro" id="IPR025662">
    <property type="entry name" value="Sigma_54_int_dom_ATP-bd_1"/>
</dbReference>
<dbReference type="InterPro" id="IPR027417">
    <property type="entry name" value="P-loop_NTPase"/>
</dbReference>
<keyword evidence="2" id="KW-0378">Hydrolase</keyword>
<name>A0A8I3A9U5_9AGAM</name>